<dbReference type="EMBL" id="JAGRRH010000019">
    <property type="protein sequence ID" value="KAG7349378.1"/>
    <property type="molecule type" value="Genomic_DNA"/>
</dbReference>
<keyword evidence="1" id="KW-0677">Repeat</keyword>
<dbReference type="PANTHER" id="PTHR47932:SF44">
    <property type="entry name" value="MIOREX COMPLEX COMPONENT 1"/>
    <property type="match status" value="1"/>
</dbReference>
<proteinExistence type="predicted"/>
<keyword evidence="6" id="KW-1185">Reference proteome</keyword>
<reference evidence="5" key="2">
    <citation type="submission" date="2021-04" db="EMBL/GenBank/DDBJ databases">
        <authorList>
            <person name="Podell S."/>
        </authorList>
    </citation>
    <scope>NUCLEOTIDE SEQUENCE</scope>
    <source>
        <strain evidence="5">Hildebrandi</strain>
    </source>
</reference>
<dbReference type="PROSITE" id="PS51375">
    <property type="entry name" value="PPR"/>
    <property type="match status" value="1"/>
</dbReference>
<evidence type="ECO:0000256" key="1">
    <source>
        <dbReference type="ARBA" id="ARBA00022737"/>
    </source>
</evidence>
<sequence length="1296" mass="143946">MKPISSKRRRTTALLSTVVFVAVVLMSSWSSIEIRNVDGFVTSSTTGRRARATDKPSRQTRQQQQQQQHQWKAPLFVTSQVSSAASSSWKSSSSESLNNRNDAATEIHIYNTPDVIDTLWKFVHKLRKERSDTEKFETTTARALARYLKDHPIILIEDDSTAEKLVEAIQTALIPALRTAGDTNDYRLILQLVSNCIDFANHHAIVSSRIFGEAITALAGTSSSLAKLKSIWKLATGEKQDDSDDATMPSYRAEPLTAFELNLFLKALASHGKSKACVDVFHRHVVQEDGCKSMSIVPDAYTISTLFSLLTDSVDTHQKLCDPADFSPPNDASTNLYRELSSLTVSRCWQWNASINVLGMLPSKNGSILTNHVYSALLKLHVRAQQAFGEDGHGNGLPITAAILDDMMQQEIMPDMVMCTMAIMAMGQIDKTTTKIHDNEERSNLAVDFLHRMQSDPRLPSPNRYSYSAAILACARQKNHQTAIGLLDEMRTMSCNNDTSLAPNTLCYNQVMLSLDSGSTTSPSWWTATNFKQSTKRRGKEECHERTEIVLSLLNQMTVDFERHQHETKPDTVTYNTILSVGCFPHVSNMHGSPVTAFSILDEMSHKNIACDAITYRNAILASGKSDEVVDILQLCTGDNMFMKTVKRHSKVDLAAIFNAGLHKLASYRDLVRFQTVLLMMTEKNISIDSDTIAATLVMAGKGKDCNLLINVMQILDGDLEETPVAAKGFSMPKGKKSEKDPQLVRDDDDAYRFVLFLSTVSFPTLQDFHYTKAIESCLRMGDLPAAFNILTMMRNRGLQPSTRCMEGFATSYANAAMKETGKTAVTRAGSAYKIAMALNGPRTNTLGIVARSCAMTGQWKQARSLLRLIHSNLLKDSADPKVSLSKRELDNVKRTHSILLRECAIQGNLNAAMFYTSDIQDFATKYRTGDKKGVDGTVPKLSPEGSLLDGGDIFSNIRALSEFSPSLNHLGMRAQDWTSLIQAASKAGDWRVCFNSLQFLQPYVARTKPQKTSRKTVDDGIDQRYEQLAPALTAVVRCLESQDQDAWAGRSIKDWIKWSGRRPRAEAVLSSVRVLASKGLGEEVKGLIEMCLKRGLGYCSTKQDVGYEEMIYIGAVTSLHRNGLYDDADEVFMSGISSGYLPFDFTIDAKGKSVLDLHGLNIALSHSAVRIAMRQHAAKFEKGLEVPDMVVVTGRGRNSAIHLRPILRPEVQRMMMEEFYPPLNTISVAGNTGALLVLGQDIQAWQQHQQEQKGARMLELADLLRNISDQDRLKRSIFASIRAIERDRSQNEPST</sequence>
<organism evidence="5 6">
    <name type="scientific">Nitzschia inconspicua</name>
    <dbReference type="NCBI Taxonomy" id="303405"/>
    <lineage>
        <taxon>Eukaryota</taxon>
        <taxon>Sar</taxon>
        <taxon>Stramenopiles</taxon>
        <taxon>Ochrophyta</taxon>
        <taxon>Bacillariophyta</taxon>
        <taxon>Bacillariophyceae</taxon>
        <taxon>Bacillariophycidae</taxon>
        <taxon>Bacillariales</taxon>
        <taxon>Bacillariaceae</taxon>
        <taxon>Nitzschia</taxon>
    </lineage>
</organism>
<dbReference type="OrthoDB" id="185373at2759"/>
<name>A0A9K3PJA3_9STRA</name>
<protein>
    <submittedName>
        <fullName evidence="5">PPR: pentatricopeptide repeat domain containing protein</fullName>
    </submittedName>
</protein>
<feature type="compositionally biased region" description="Low complexity" evidence="3">
    <location>
        <begin position="59"/>
        <end position="70"/>
    </location>
</feature>
<evidence type="ECO:0000313" key="6">
    <source>
        <dbReference type="Proteomes" id="UP000693970"/>
    </source>
</evidence>
<reference evidence="5" key="1">
    <citation type="journal article" date="2021" name="Sci. Rep.">
        <title>Diploid genomic architecture of Nitzschia inconspicua, an elite biomass production diatom.</title>
        <authorList>
            <person name="Oliver A."/>
            <person name="Podell S."/>
            <person name="Pinowska A."/>
            <person name="Traller J.C."/>
            <person name="Smith S.R."/>
            <person name="McClure R."/>
            <person name="Beliaev A."/>
            <person name="Bohutskyi P."/>
            <person name="Hill E.A."/>
            <person name="Rabines A."/>
            <person name="Zheng H."/>
            <person name="Allen L.Z."/>
            <person name="Kuo A."/>
            <person name="Grigoriev I.V."/>
            <person name="Allen A.E."/>
            <person name="Hazlebeck D."/>
            <person name="Allen E.E."/>
        </authorList>
    </citation>
    <scope>NUCLEOTIDE SEQUENCE</scope>
    <source>
        <strain evidence="5">Hildebrandi</strain>
    </source>
</reference>
<feature type="repeat" description="PPR" evidence="2">
    <location>
        <begin position="767"/>
        <end position="801"/>
    </location>
</feature>
<gene>
    <name evidence="5" type="ORF">IV203_011975</name>
</gene>
<comment type="caution">
    <text evidence="5">The sequence shown here is derived from an EMBL/GenBank/DDBJ whole genome shotgun (WGS) entry which is preliminary data.</text>
</comment>
<dbReference type="Proteomes" id="UP000693970">
    <property type="component" value="Unassembled WGS sequence"/>
</dbReference>
<dbReference type="InterPro" id="IPR002885">
    <property type="entry name" value="PPR_rpt"/>
</dbReference>
<accession>A0A9K3PJA3</accession>
<dbReference type="PANTHER" id="PTHR47932">
    <property type="entry name" value="ATPASE EXPRESSION PROTEIN 3"/>
    <property type="match status" value="1"/>
</dbReference>
<evidence type="ECO:0000313" key="5">
    <source>
        <dbReference type="EMBL" id="KAG7349378.1"/>
    </source>
</evidence>
<dbReference type="InterPro" id="IPR002625">
    <property type="entry name" value="Smr_dom"/>
</dbReference>
<feature type="region of interest" description="Disordered" evidence="3">
    <location>
        <begin position="44"/>
        <end position="71"/>
    </location>
</feature>
<evidence type="ECO:0000256" key="3">
    <source>
        <dbReference type="SAM" id="MobiDB-lite"/>
    </source>
</evidence>
<evidence type="ECO:0000256" key="2">
    <source>
        <dbReference type="PROSITE-ProRule" id="PRU00708"/>
    </source>
</evidence>
<dbReference type="PROSITE" id="PS50828">
    <property type="entry name" value="SMR"/>
    <property type="match status" value="1"/>
</dbReference>
<dbReference type="Pfam" id="PF01535">
    <property type="entry name" value="PPR"/>
    <property type="match status" value="1"/>
</dbReference>
<evidence type="ECO:0000259" key="4">
    <source>
        <dbReference type="PROSITE" id="PS50828"/>
    </source>
</evidence>
<feature type="domain" description="Smr" evidence="4">
    <location>
        <begin position="1156"/>
        <end position="1241"/>
    </location>
</feature>